<dbReference type="Gene3D" id="3.40.50.1220">
    <property type="entry name" value="TPP-binding domain"/>
    <property type="match status" value="1"/>
</dbReference>
<gene>
    <name evidence="6" type="ORF">RIF23_13455</name>
</gene>
<accession>A0ABU2H7L4</accession>
<dbReference type="Proteomes" id="UP001250214">
    <property type="component" value="Unassembled WGS sequence"/>
</dbReference>
<dbReference type="InterPro" id="IPR026591">
    <property type="entry name" value="Sirtuin_cat_small_dom_sf"/>
</dbReference>
<evidence type="ECO:0000313" key="7">
    <source>
        <dbReference type="Proteomes" id="UP001250214"/>
    </source>
</evidence>
<keyword evidence="3" id="KW-0520">NAD</keyword>
<keyword evidence="2" id="KW-0808">Transferase</keyword>
<dbReference type="InterPro" id="IPR003000">
    <property type="entry name" value="Sirtuin"/>
</dbReference>
<evidence type="ECO:0000256" key="1">
    <source>
        <dbReference type="ARBA" id="ARBA00012928"/>
    </source>
</evidence>
<name>A0ABU2H7L4_9ACTN</name>
<dbReference type="PROSITE" id="PS50305">
    <property type="entry name" value="SIRTUIN"/>
    <property type="match status" value="1"/>
</dbReference>
<dbReference type="EC" id="2.3.1.286" evidence="1"/>
<organism evidence="6 7">
    <name type="scientific">Lipingzhangella rawalii</name>
    <dbReference type="NCBI Taxonomy" id="2055835"/>
    <lineage>
        <taxon>Bacteria</taxon>
        <taxon>Bacillati</taxon>
        <taxon>Actinomycetota</taxon>
        <taxon>Actinomycetes</taxon>
        <taxon>Streptosporangiales</taxon>
        <taxon>Nocardiopsidaceae</taxon>
        <taxon>Lipingzhangella</taxon>
    </lineage>
</organism>
<evidence type="ECO:0000256" key="2">
    <source>
        <dbReference type="ARBA" id="ARBA00022679"/>
    </source>
</evidence>
<feature type="active site" description="Proton acceptor" evidence="4">
    <location>
        <position position="121"/>
    </location>
</feature>
<proteinExistence type="predicted"/>
<feature type="binding site" evidence="4">
    <location>
        <position position="156"/>
    </location>
    <ligand>
        <name>Zn(2+)</name>
        <dbReference type="ChEBI" id="CHEBI:29105"/>
    </ligand>
</feature>
<feature type="binding site" evidence="4">
    <location>
        <position position="132"/>
    </location>
    <ligand>
        <name>Zn(2+)</name>
        <dbReference type="ChEBI" id="CHEBI:29105"/>
    </ligand>
</feature>
<feature type="binding site" evidence="4">
    <location>
        <position position="153"/>
    </location>
    <ligand>
        <name>Zn(2+)</name>
        <dbReference type="ChEBI" id="CHEBI:29105"/>
    </ligand>
</feature>
<keyword evidence="4" id="KW-0479">Metal-binding</keyword>
<dbReference type="PANTHER" id="PTHR11085:SF4">
    <property type="entry name" value="NAD-DEPENDENT PROTEIN DEACYLASE"/>
    <property type="match status" value="1"/>
</dbReference>
<dbReference type="Gene3D" id="3.30.1600.10">
    <property type="entry name" value="SIR2/SIRT2 'Small Domain"/>
    <property type="match status" value="1"/>
</dbReference>
<evidence type="ECO:0000256" key="4">
    <source>
        <dbReference type="PROSITE-ProRule" id="PRU00236"/>
    </source>
</evidence>
<dbReference type="SUPFAM" id="SSF52467">
    <property type="entry name" value="DHS-like NAD/FAD-binding domain"/>
    <property type="match status" value="1"/>
</dbReference>
<dbReference type="InterPro" id="IPR026590">
    <property type="entry name" value="Ssirtuin_cat_dom"/>
</dbReference>
<dbReference type="CDD" id="cd01407">
    <property type="entry name" value="SIR2-fam"/>
    <property type="match status" value="1"/>
</dbReference>
<keyword evidence="7" id="KW-1185">Reference proteome</keyword>
<feature type="binding site" evidence="4">
    <location>
        <position position="129"/>
    </location>
    <ligand>
        <name>Zn(2+)</name>
        <dbReference type="ChEBI" id="CHEBI:29105"/>
    </ligand>
</feature>
<keyword evidence="4" id="KW-0862">Zinc</keyword>
<comment type="caution">
    <text evidence="6">The sequence shown here is derived from an EMBL/GenBank/DDBJ whole genome shotgun (WGS) entry which is preliminary data.</text>
</comment>
<dbReference type="InterPro" id="IPR050134">
    <property type="entry name" value="NAD-dep_sirtuin_deacylases"/>
</dbReference>
<evidence type="ECO:0000259" key="5">
    <source>
        <dbReference type="PROSITE" id="PS50305"/>
    </source>
</evidence>
<sequence>MDAEVTRVAQWVAEANEITVLTGAGLSTESGIPDFRGPQGLWTTDPNVASLFEIDRYVADPEARRQVWQLRRENPAWSAEPNAAHRALREVELRGQLRAIVTQNIDGLHQRAGSEHVVEVHGTMHRVVCLSCERRRPAVEVLARLDTEPDPACVDCGGIQKSDTISFGQRLRPEVMDEAVAAAQQCELFLAVGTSLSVQPVAGLCEVALESGARLVIVNGQETPYDAVAAAVVRGPIGTIVPQLVSAEATPPD</sequence>
<dbReference type="InterPro" id="IPR029035">
    <property type="entry name" value="DHS-like_NAD/FAD-binding_dom"/>
</dbReference>
<reference evidence="7" key="1">
    <citation type="submission" date="2023-07" db="EMBL/GenBank/DDBJ databases">
        <title>Novel species in the genus Lipingzhangella isolated from Sambhar Salt Lake.</title>
        <authorList>
            <person name="Jiya N."/>
            <person name="Kajale S."/>
            <person name="Sharma A."/>
        </authorList>
    </citation>
    <scope>NUCLEOTIDE SEQUENCE [LARGE SCALE GENOMIC DNA]</scope>
    <source>
        <strain evidence="7">LS1_29</strain>
    </source>
</reference>
<dbReference type="Pfam" id="PF02146">
    <property type="entry name" value="SIR2"/>
    <property type="match status" value="1"/>
</dbReference>
<dbReference type="EMBL" id="JAVLVT010000005">
    <property type="protein sequence ID" value="MDS1271303.1"/>
    <property type="molecule type" value="Genomic_DNA"/>
</dbReference>
<feature type="domain" description="Deacetylase sirtuin-type" evidence="5">
    <location>
        <begin position="1"/>
        <end position="253"/>
    </location>
</feature>
<evidence type="ECO:0000256" key="3">
    <source>
        <dbReference type="ARBA" id="ARBA00023027"/>
    </source>
</evidence>
<evidence type="ECO:0000313" key="6">
    <source>
        <dbReference type="EMBL" id="MDS1271303.1"/>
    </source>
</evidence>
<dbReference type="PANTHER" id="PTHR11085">
    <property type="entry name" value="NAD-DEPENDENT PROTEIN DEACYLASE SIRTUIN-5, MITOCHONDRIAL-RELATED"/>
    <property type="match status" value="1"/>
</dbReference>
<dbReference type="RefSeq" id="WP_310912830.1">
    <property type="nucleotide sequence ID" value="NZ_JAVLVT010000005.1"/>
</dbReference>
<protein>
    <recommendedName>
        <fullName evidence="1">protein acetyllysine N-acetyltransferase</fullName>
        <ecNumber evidence="1">2.3.1.286</ecNumber>
    </recommendedName>
</protein>